<keyword evidence="4" id="KW-0158">Chromosome</keyword>
<feature type="domain" description="Condensin complex subunit 1 N-terminal" evidence="13">
    <location>
        <begin position="89"/>
        <end position="260"/>
    </location>
</feature>
<dbReference type="GO" id="GO:0010032">
    <property type="term" value="P:meiotic chromosome condensation"/>
    <property type="evidence" value="ECO:0007669"/>
    <property type="project" value="TreeGrafter"/>
</dbReference>
<reference evidence="14" key="1">
    <citation type="submission" date="2020-01" db="EMBL/GenBank/DDBJ databases">
        <title>Development of genomics and gene disruption for Polysphondylium violaceum indicates a role for the polyketide synthase stlB in stalk morphogenesis.</title>
        <authorList>
            <person name="Narita B."/>
            <person name="Kawabe Y."/>
            <person name="Kin K."/>
            <person name="Saito T."/>
            <person name="Gibbs R."/>
            <person name="Kuspa A."/>
            <person name="Muzny D."/>
            <person name="Queller D."/>
            <person name="Richards S."/>
            <person name="Strassman J."/>
            <person name="Sucgang R."/>
            <person name="Worley K."/>
            <person name="Schaap P."/>
        </authorList>
    </citation>
    <scope>NUCLEOTIDE SEQUENCE</scope>
    <source>
        <strain evidence="14">QSvi11</strain>
    </source>
</reference>
<keyword evidence="15" id="KW-1185">Reference proteome</keyword>
<dbReference type="GO" id="GO:0051301">
    <property type="term" value="P:cell division"/>
    <property type="evidence" value="ECO:0007669"/>
    <property type="project" value="UniProtKB-KW"/>
</dbReference>
<dbReference type="Pfam" id="PF12717">
    <property type="entry name" value="Cnd1"/>
    <property type="match status" value="1"/>
</dbReference>
<feature type="compositionally biased region" description="Acidic residues" evidence="11">
    <location>
        <begin position="524"/>
        <end position="535"/>
    </location>
</feature>
<accession>A0A8J4Q0J9</accession>
<keyword evidence="5 10" id="KW-0132">Cell division</keyword>
<evidence type="ECO:0000256" key="3">
    <source>
        <dbReference type="ARBA" id="ARBA00009606"/>
    </source>
</evidence>
<feature type="compositionally biased region" description="Basic and acidic residues" evidence="11">
    <location>
        <begin position="510"/>
        <end position="523"/>
    </location>
</feature>
<dbReference type="InterPro" id="IPR011989">
    <property type="entry name" value="ARM-like"/>
</dbReference>
<evidence type="ECO:0008006" key="16">
    <source>
        <dbReference type="Google" id="ProtNLM"/>
    </source>
</evidence>
<dbReference type="PANTHER" id="PTHR14222">
    <property type="entry name" value="CONDENSIN"/>
    <property type="match status" value="1"/>
</dbReference>
<feature type="compositionally biased region" description="Acidic residues" evidence="11">
    <location>
        <begin position="1393"/>
        <end position="1414"/>
    </location>
</feature>
<dbReference type="InterPro" id="IPR007673">
    <property type="entry name" value="Condensin_cplx_su1"/>
</dbReference>
<evidence type="ECO:0000256" key="8">
    <source>
        <dbReference type="ARBA" id="ARBA00023242"/>
    </source>
</evidence>
<comment type="similarity">
    <text evidence="3 10">Belongs to the CND1 (condensin subunit 1) family.</text>
</comment>
<feature type="region of interest" description="Disordered" evidence="11">
    <location>
        <begin position="914"/>
        <end position="935"/>
    </location>
</feature>
<name>A0A8J4Q0J9_9MYCE</name>
<dbReference type="Proteomes" id="UP000695562">
    <property type="component" value="Unassembled WGS sequence"/>
</dbReference>
<dbReference type="EMBL" id="AJWJ01000044">
    <property type="protein sequence ID" value="KAF2076940.1"/>
    <property type="molecule type" value="Genomic_DNA"/>
</dbReference>
<dbReference type="Pfam" id="PF12922">
    <property type="entry name" value="Cnd1_N"/>
    <property type="match status" value="1"/>
</dbReference>
<feature type="compositionally biased region" description="Polar residues" evidence="11">
    <location>
        <begin position="1266"/>
        <end position="1276"/>
    </location>
</feature>
<sequence length="1414" mass="160603">MTEFIIPKHFGDLLVPSSSLGNDQQQQHADRYVPENVIDIGSLSENIILANLDTISDSIKRNATNIIKHDNFDKLYCFSNEIESLNVDHRNQILKILYQGLVSITNVIFRTLQKSADEEDLEYLSCLKNCLKIYIFLLEHYILYQQDPKSQSSTSAAAVVNATSAATKKRKKTTKDSGSADAWASENEKDKILDALYEVLKVLNLAELWRLKAPEEDFINLFANVCYSMFKDHTHNLKSKSIKNKLYSILLILLDKYDHEAVFTDNMVGLLINHEPLVPYIADLYKHFVDIDQQQGQDQSFKKKVQMDDDDEDQDKKIEKTKNHMYLVTSILRTIYKHREGSKTLSMFLSELAKRIPKSILSQLGHLTCHLSGESYLMRNGVIEAIGYLIEQAFNTDANSSNIDDGGKKESGKDDLIGILFDRMMDVNGFSRSNVIQTFTYLIKSDSLPKKYFQPLTDAAIERLLDKTSIVRKNTIKLLAKMIRHNIYRVSSLNLDFMRQQKTKLNQLIEKGKESLPDESKQNDDDDEEEQDQDNDQDREQNKYRKLKIDKEELLELCKQTGITIRPNIPVTKILVQFSKYLASLIGFLESIDGCFNTIVDIMVSTNTSEVVQAVKFIKKAFMFRVYRSEYAISRMLSLVWNKEDSIKKTSIEAFSQILLTTRPDIAPPKSYFYISKNLLNMTKDKTLGEITSLEELINNFNSQDLISSQVIKALWEIFSGSVVGHTPEDERGALMILSMIASSNPAMLKSKLNLILSHGLDSKSDPYLPRVTCIILQKFRNQAISPAPSATTAKDKDKDLAKEIVQEIAPRFSNRHPILEKLKENILIDKVESHEQWLMFAEQAINTIYVLSDQPDTLCDKIIQKMSSQFTNFTNVDNKQLARFIFLIGHVALKQLLHIEIIQSEIKKSLEEKDKSDKASSKKSKKKKEQDSLEKDLGLDLAQAEHEAEARLNSAESDITDTSCLIGKFSPLIIHICKNQMLFNDKSLQLCSTLTLAKLMCINSQFCDENLRLLMTLLENSQHQDIRSNIIICLGDLAFRFPNTLEPWTPNIYSRLKDPDIKTRKNSLNVLSHLILNDMIKAKTQISDMAICLEDEHPEISNIARVFFHTYSTKEKRLENSLTDIIGRISQGAITREKAQNIMKYLFSFFEKDSSIDSIVDKLFNRLKDSSTSGSKSENHLLFYFLQLLKHTDKTLKKVNERMNTGQFKHLLLDIEIFNHMMSIVSKTKKSLVNSTKGDTKKLVEDLEKFLLVFKAESSGEMYKTNENGTDTNINDIAPPPKPTTKRGKKPAAPPTSSSKKAPASRKKKIVSSSEEESSEESDQEQSSSEESNNDSGDDQDDDGDDNKMQVDSPPPPSKTRTRKPPPAKPAKPPAKKATKKAAASRKKIVSSEEEESSDESESASEESSENSD</sequence>
<feature type="domain" description="Condensin complex subunit 1 C-terminal" evidence="12">
    <location>
        <begin position="1027"/>
        <end position="1174"/>
    </location>
</feature>
<comment type="caution">
    <text evidence="14">The sequence shown here is derived from an EMBL/GenBank/DDBJ whole genome shotgun (WGS) entry which is preliminary data.</text>
</comment>
<evidence type="ECO:0000259" key="13">
    <source>
        <dbReference type="Pfam" id="PF12922"/>
    </source>
</evidence>
<feature type="compositionally biased region" description="Acidic residues" evidence="11">
    <location>
        <begin position="1333"/>
        <end position="1346"/>
    </location>
</feature>
<dbReference type="SUPFAM" id="SSF48371">
    <property type="entry name" value="ARM repeat"/>
    <property type="match status" value="1"/>
</dbReference>
<dbReference type="GO" id="GO:0000779">
    <property type="term" value="C:condensed chromosome, centromeric region"/>
    <property type="evidence" value="ECO:0007669"/>
    <property type="project" value="TreeGrafter"/>
</dbReference>
<proteinExistence type="inferred from homology"/>
<feature type="compositionally biased region" description="Acidic residues" evidence="11">
    <location>
        <begin position="1315"/>
        <end position="1325"/>
    </location>
</feature>
<protein>
    <recommendedName>
        <fullName evidence="16">Condensin complex subunit 1</fullName>
    </recommendedName>
</protein>
<dbReference type="Gene3D" id="1.25.10.10">
    <property type="entry name" value="Leucine-rich Repeat Variant"/>
    <property type="match status" value="2"/>
</dbReference>
<organism evidence="14 15">
    <name type="scientific">Polysphondylium violaceum</name>
    <dbReference type="NCBI Taxonomy" id="133409"/>
    <lineage>
        <taxon>Eukaryota</taxon>
        <taxon>Amoebozoa</taxon>
        <taxon>Evosea</taxon>
        <taxon>Eumycetozoa</taxon>
        <taxon>Dictyostelia</taxon>
        <taxon>Dictyosteliales</taxon>
        <taxon>Dictyosteliaceae</taxon>
        <taxon>Polysphondylium</taxon>
    </lineage>
</organism>
<feature type="region of interest" description="Disordered" evidence="11">
    <location>
        <begin position="1264"/>
        <end position="1414"/>
    </location>
</feature>
<evidence type="ECO:0000256" key="5">
    <source>
        <dbReference type="ARBA" id="ARBA00022618"/>
    </source>
</evidence>
<dbReference type="InterPro" id="IPR026971">
    <property type="entry name" value="CND1/NCAPD3"/>
</dbReference>
<dbReference type="PIRSF" id="PIRSF017127">
    <property type="entry name" value="Condensin_D2"/>
    <property type="match status" value="1"/>
</dbReference>
<dbReference type="GO" id="GO:0007076">
    <property type="term" value="P:mitotic chromosome condensation"/>
    <property type="evidence" value="ECO:0007669"/>
    <property type="project" value="InterPro"/>
</dbReference>
<dbReference type="InterPro" id="IPR032682">
    <property type="entry name" value="Cnd1_C"/>
</dbReference>
<evidence type="ECO:0000256" key="9">
    <source>
        <dbReference type="ARBA" id="ARBA00023306"/>
    </source>
</evidence>
<keyword evidence="7 10" id="KW-0226">DNA condensation</keyword>
<evidence type="ECO:0000256" key="1">
    <source>
        <dbReference type="ARBA" id="ARBA00004123"/>
    </source>
</evidence>
<evidence type="ECO:0000256" key="2">
    <source>
        <dbReference type="ARBA" id="ARBA00004286"/>
    </source>
</evidence>
<gene>
    <name evidence="14" type="ORF">CYY_001778</name>
</gene>
<evidence type="ECO:0000313" key="14">
    <source>
        <dbReference type="EMBL" id="KAF2076940.1"/>
    </source>
</evidence>
<dbReference type="GO" id="GO:0005634">
    <property type="term" value="C:nucleus"/>
    <property type="evidence" value="ECO:0007669"/>
    <property type="project" value="UniProtKB-SubCell"/>
</dbReference>
<keyword evidence="9 10" id="KW-0131">Cell cycle</keyword>
<evidence type="ECO:0000256" key="11">
    <source>
        <dbReference type="SAM" id="MobiDB-lite"/>
    </source>
</evidence>
<dbReference type="InterPro" id="IPR024324">
    <property type="entry name" value="Condensin_cplx_su1_N"/>
</dbReference>
<dbReference type="OrthoDB" id="436262at2759"/>
<evidence type="ECO:0000256" key="4">
    <source>
        <dbReference type="ARBA" id="ARBA00022454"/>
    </source>
</evidence>
<comment type="function">
    <text evidence="10">Regulatory subunit of the condensin complex, a complex required for conversion of interphase chromatin into mitotic-like condense chromosomes. The condensin complex probably introduces positive supercoils into relaxed DNA in the presence of type I topoisomerases and converts nicked DNA into positive knotted forms in the presence of type II topoisomerases.</text>
</comment>
<comment type="subcellular location">
    <subcellularLocation>
        <location evidence="2">Chromosome</location>
    </subcellularLocation>
    <subcellularLocation>
        <location evidence="1">Nucleus</location>
    </subcellularLocation>
</comment>
<feature type="region of interest" description="Disordered" evidence="11">
    <location>
        <begin position="509"/>
        <end position="543"/>
    </location>
</feature>
<dbReference type="InterPro" id="IPR016024">
    <property type="entry name" value="ARM-type_fold"/>
</dbReference>
<evidence type="ECO:0000256" key="10">
    <source>
        <dbReference type="PIRNR" id="PIRNR017127"/>
    </source>
</evidence>
<evidence type="ECO:0000313" key="15">
    <source>
        <dbReference type="Proteomes" id="UP000695562"/>
    </source>
</evidence>
<evidence type="ECO:0000259" key="12">
    <source>
        <dbReference type="Pfam" id="PF12717"/>
    </source>
</evidence>
<evidence type="ECO:0000256" key="7">
    <source>
        <dbReference type="ARBA" id="ARBA00023067"/>
    </source>
</evidence>
<dbReference type="GO" id="GO:0042393">
    <property type="term" value="F:histone binding"/>
    <property type="evidence" value="ECO:0007669"/>
    <property type="project" value="TreeGrafter"/>
</dbReference>
<keyword evidence="6 10" id="KW-0498">Mitosis</keyword>
<feature type="compositionally biased region" description="Basic residues" evidence="11">
    <location>
        <begin position="1375"/>
        <end position="1390"/>
    </location>
</feature>
<evidence type="ECO:0000256" key="6">
    <source>
        <dbReference type="ARBA" id="ARBA00022776"/>
    </source>
</evidence>
<keyword evidence="8" id="KW-0539">Nucleus</keyword>
<dbReference type="PANTHER" id="PTHR14222:SF2">
    <property type="entry name" value="CONDENSIN COMPLEX SUBUNIT 1"/>
    <property type="match status" value="1"/>
</dbReference>
<dbReference type="GO" id="GO:0000796">
    <property type="term" value="C:condensin complex"/>
    <property type="evidence" value="ECO:0007669"/>
    <property type="project" value="TreeGrafter"/>
</dbReference>